<dbReference type="OMA" id="ARATWQW"/>
<dbReference type="GO" id="GO:0003824">
    <property type="term" value="F:catalytic activity"/>
    <property type="evidence" value="ECO:0007669"/>
    <property type="project" value="InterPro"/>
</dbReference>
<evidence type="ECO:0000313" key="3">
    <source>
        <dbReference type="Proteomes" id="UP000594263"/>
    </source>
</evidence>
<dbReference type="EnsemblPlants" id="Kaladp1192s0013.1.v1.1">
    <property type="protein sequence ID" value="Kaladp1192s0013.1.v1.1"/>
    <property type="gene ID" value="Kaladp1192s0013.v1.1"/>
</dbReference>
<dbReference type="PANTHER" id="PTHR43139:SF25">
    <property type="entry name" value="ALPHA_BETA-HYDROLASES SUPERFAMILY PROTEIN"/>
    <property type="match status" value="1"/>
</dbReference>
<dbReference type="PANTHER" id="PTHR43139">
    <property type="entry name" value="SI:DKEY-122A22.2"/>
    <property type="match status" value="1"/>
</dbReference>
<dbReference type="InterPro" id="IPR000073">
    <property type="entry name" value="AB_hydrolase_1"/>
</dbReference>
<organism evidence="2 3">
    <name type="scientific">Kalanchoe fedtschenkoi</name>
    <name type="common">Lavender scallops</name>
    <name type="synonym">South American air plant</name>
    <dbReference type="NCBI Taxonomy" id="63787"/>
    <lineage>
        <taxon>Eukaryota</taxon>
        <taxon>Viridiplantae</taxon>
        <taxon>Streptophyta</taxon>
        <taxon>Embryophyta</taxon>
        <taxon>Tracheophyta</taxon>
        <taxon>Spermatophyta</taxon>
        <taxon>Magnoliopsida</taxon>
        <taxon>eudicotyledons</taxon>
        <taxon>Gunneridae</taxon>
        <taxon>Pentapetalae</taxon>
        <taxon>Saxifragales</taxon>
        <taxon>Crassulaceae</taxon>
        <taxon>Kalanchoe</taxon>
    </lineage>
</organism>
<sequence length="313" mass="35032">MAACISFISLRDRIYRTSFSNAGLKSSASDLGDGTVIHSWVPRKAKPQKPNLVLIHGFGANAMWQWGELVARLTPRFNVYVPDLVFFGESYTTRADRSEGFQARCLMRALRGWGVGRVSVVGVSYGGFVGYSMAAQFGEEVERVVLVCAGVCLEEKDTEEGMFEVKNADEASSILMPQRAEQLRELMKLAFYKPVTSVPACFLNDYINVMCSENLQERKELIHALHNGRKLSQLPKIQQPTLVIWGEHDRIFPLELAHRLVRHLDGKPQLVIIKKAGHAVNVEKPKQMYKHIKAFLVDSASKVESSHNGNKAS</sequence>
<dbReference type="Gene3D" id="3.40.50.1820">
    <property type="entry name" value="alpha/beta hydrolase"/>
    <property type="match status" value="1"/>
</dbReference>
<dbReference type="AlphaFoldDB" id="A0A7N1A815"/>
<dbReference type="SUPFAM" id="SSF53474">
    <property type="entry name" value="alpha/beta-Hydrolases"/>
    <property type="match status" value="1"/>
</dbReference>
<keyword evidence="3" id="KW-1185">Reference proteome</keyword>
<dbReference type="Proteomes" id="UP000594263">
    <property type="component" value="Unplaced"/>
</dbReference>
<accession>A0A7N1A815</accession>
<reference evidence="2" key="1">
    <citation type="submission" date="2021-01" db="UniProtKB">
        <authorList>
            <consortium name="EnsemblPlants"/>
        </authorList>
    </citation>
    <scope>IDENTIFICATION</scope>
</reference>
<dbReference type="InterPro" id="IPR052370">
    <property type="entry name" value="Meta-cleavage_hydrolase"/>
</dbReference>
<dbReference type="InterPro" id="IPR029058">
    <property type="entry name" value="AB_hydrolase_fold"/>
</dbReference>
<evidence type="ECO:0000259" key="1">
    <source>
        <dbReference type="Pfam" id="PF00561"/>
    </source>
</evidence>
<evidence type="ECO:0000313" key="2">
    <source>
        <dbReference type="EnsemblPlants" id="Kaladp1192s0013.1.v1.1"/>
    </source>
</evidence>
<feature type="domain" description="AB hydrolase-1" evidence="1">
    <location>
        <begin position="50"/>
        <end position="285"/>
    </location>
</feature>
<dbReference type="Gramene" id="Kaladp1192s0013.1.v1.1">
    <property type="protein sequence ID" value="Kaladp1192s0013.1.v1.1"/>
    <property type="gene ID" value="Kaladp1192s0013.v1.1"/>
</dbReference>
<dbReference type="Pfam" id="PF00561">
    <property type="entry name" value="Abhydrolase_1"/>
    <property type="match status" value="1"/>
</dbReference>
<protein>
    <recommendedName>
        <fullName evidence="1">AB hydrolase-1 domain-containing protein</fullName>
    </recommendedName>
</protein>
<proteinExistence type="predicted"/>
<name>A0A7N1A815_KALFE</name>
<dbReference type="PRINTS" id="PR00111">
    <property type="entry name" value="ABHYDROLASE"/>
</dbReference>
<dbReference type="InterPro" id="IPR000639">
    <property type="entry name" value="Epox_hydrolase-like"/>
</dbReference>
<dbReference type="PRINTS" id="PR00412">
    <property type="entry name" value="EPOXHYDRLASE"/>
</dbReference>